<accession>A0A803NF62</accession>
<evidence type="ECO:0000313" key="2">
    <source>
        <dbReference type="Proteomes" id="UP000596660"/>
    </source>
</evidence>
<protein>
    <submittedName>
        <fullName evidence="1">Uncharacterized protein</fullName>
    </submittedName>
</protein>
<evidence type="ECO:0000313" key="1">
    <source>
        <dbReference type="EnsemblPlants" id="AUR62044768-RA:cds"/>
    </source>
</evidence>
<name>A0A803NF62_CHEQI</name>
<proteinExistence type="predicted"/>
<reference evidence="1" key="2">
    <citation type="submission" date="2021-03" db="UniProtKB">
        <authorList>
            <consortium name="EnsemblPlants"/>
        </authorList>
    </citation>
    <scope>IDENTIFICATION</scope>
</reference>
<dbReference type="Gramene" id="AUR62044768-RA">
    <property type="protein sequence ID" value="AUR62044768-RA:cds"/>
    <property type="gene ID" value="AUR62044768"/>
</dbReference>
<reference evidence="1" key="1">
    <citation type="journal article" date="2017" name="Nature">
        <title>The genome of Chenopodium quinoa.</title>
        <authorList>
            <person name="Jarvis D.E."/>
            <person name="Ho Y.S."/>
            <person name="Lightfoot D.J."/>
            <person name="Schmoeckel S.M."/>
            <person name="Li B."/>
            <person name="Borm T.J.A."/>
            <person name="Ohyanagi H."/>
            <person name="Mineta K."/>
            <person name="Michell C.T."/>
            <person name="Saber N."/>
            <person name="Kharbatia N.M."/>
            <person name="Rupper R.R."/>
            <person name="Sharp A.R."/>
            <person name="Dally N."/>
            <person name="Boughton B.A."/>
            <person name="Woo Y.H."/>
            <person name="Gao G."/>
            <person name="Schijlen E.G.W.M."/>
            <person name="Guo X."/>
            <person name="Momin A.A."/>
            <person name="Negrao S."/>
            <person name="Al-Babili S."/>
            <person name="Gehring C."/>
            <person name="Roessner U."/>
            <person name="Jung C."/>
            <person name="Murphy K."/>
            <person name="Arold S.T."/>
            <person name="Gojobori T."/>
            <person name="van der Linden C.G."/>
            <person name="van Loo E.N."/>
            <person name="Jellen E.N."/>
            <person name="Maughan P.J."/>
            <person name="Tester M."/>
        </authorList>
    </citation>
    <scope>NUCLEOTIDE SEQUENCE [LARGE SCALE GENOMIC DNA]</scope>
    <source>
        <strain evidence="1">cv. PI 614886</strain>
    </source>
</reference>
<dbReference type="AlphaFoldDB" id="A0A803NF62"/>
<dbReference type="Proteomes" id="UP000596660">
    <property type="component" value="Unplaced"/>
</dbReference>
<dbReference type="EnsemblPlants" id="AUR62044768-RA">
    <property type="protein sequence ID" value="AUR62044768-RA:cds"/>
    <property type="gene ID" value="AUR62044768"/>
</dbReference>
<organism evidence="1 2">
    <name type="scientific">Chenopodium quinoa</name>
    <name type="common">Quinoa</name>
    <dbReference type="NCBI Taxonomy" id="63459"/>
    <lineage>
        <taxon>Eukaryota</taxon>
        <taxon>Viridiplantae</taxon>
        <taxon>Streptophyta</taxon>
        <taxon>Embryophyta</taxon>
        <taxon>Tracheophyta</taxon>
        <taxon>Spermatophyta</taxon>
        <taxon>Magnoliopsida</taxon>
        <taxon>eudicotyledons</taxon>
        <taxon>Gunneridae</taxon>
        <taxon>Pentapetalae</taxon>
        <taxon>Caryophyllales</taxon>
        <taxon>Chenopodiaceae</taxon>
        <taxon>Chenopodioideae</taxon>
        <taxon>Atripliceae</taxon>
        <taxon>Chenopodium</taxon>
    </lineage>
</organism>
<sequence length="131" mass="14290">MRRTFKTVQQYCVALQRTNVCEGLRCELDGDYPGSGGVCRPLKPCRRTYQLCGGINRLKCCQGLRCVLDDDYPEVGGVCMPGRKCQSDYESCGGSTGLQCCERYACVYDASSYAGDGGVCVPTYKQSSSSK</sequence>
<keyword evidence="2" id="KW-1185">Reference proteome</keyword>